<evidence type="ECO:0000256" key="1">
    <source>
        <dbReference type="SAM" id="MobiDB-lite"/>
    </source>
</evidence>
<feature type="compositionally biased region" description="Low complexity" evidence="1">
    <location>
        <begin position="43"/>
        <end position="54"/>
    </location>
</feature>
<feature type="compositionally biased region" description="Low complexity" evidence="1">
    <location>
        <begin position="7"/>
        <end position="23"/>
    </location>
</feature>
<comment type="caution">
    <text evidence="2">The sequence shown here is derived from an EMBL/GenBank/DDBJ whole genome shotgun (WGS) entry which is preliminary data.</text>
</comment>
<proteinExistence type="predicted"/>
<dbReference type="AlphaFoldDB" id="A0AAW0M5Y8"/>
<protein>
    <submittedName>
        <fullName evidence="2">Uncharacterized protein</fullName>
    </submittedName>
</protein>
<organism evidence="2">
    <name type="scientific">Quercus suber</name>
    <name type="common">Cork oak</name>
    <dbReference type="NCBI Taxonomy" id="58331"/>
    <lineage>
        <taxon>Eukaryota</taxon>
        <taxon>Viridiplantae</taxon>
        <taxon>Streptophyta</taxon>
        <taxon>Embryophyta</taxon>
        <taxon>Tracheophyta</taxon>
        <taxon>Spermatophyta</taxon>
        <taxon>Magnoliopsida</taxon>
        <taxon>eudicotyledons</taxon>
        <taxon>Gunneridae</taxon>
        <taxon>Pentapetalae</taxon>
        <taxon>rosids</taxon>
        <taxon>fabids</taxon>
        <taxon>Fagales</taxon>
        <taxon>Fagaceae</taxon>
        <taxon>Quercus</taxon>
    </lineage>
</organism>
<feature type="region of interest" description="Disordered" evidence="1">
    <location>
        <begin position="40"/>
        <end position="99"/>
    </location>
</feature>
<dbReference type="EMBL" id="PKMF04000013">
    <property type="protein sequence ID" value="KAK7859305.1"/>
    <property type="molecule type" value="Genomic_DNA"/>
</dbReference>
<feature type="compositionally biased region" description="Low complexity" evidence="1">
    <location>
        <begin position="81"/>
        <end position="99"/>
    </location>
</feature>
<feature type="region of interest" description="Disordered" evidence="1">
    <location>
        <begin position="1"/>
        <end position="23"/>
    </location>
</feature>
<gene>
    <name evidence="2" type="ORF">CFP56_006809</name>
</gene>
<name>A0AAW0M5Y8_QUESU</name>
<feature type="compositionally biased region" description="Polar residues" evidence="1">
    <location>
        <begin position="55"/>
        <end position="64"/>
    </location>
</feature>
<reference evidence="2" key="2">
    <citation type="journal article" date="2018" name="Sci. Data">
        <title>The draft genome sequence of cork oak.</title>
        <authorList>
            <person name="Ramos A.M."/>
            <person name="Usie A."/>
            <person name="Barbosa P."/>
            <person name="Barros P.M."/>
            <person name="Capote T."/>
            <person name="Chaves I."/>
            <person name="Simoes F."/>
            <person name="Abreu I."/>
            <person name="Carrasquinho I."/>
            <person name="Faro C."/>
            <person name="Guimaraes J.B."/>
            <person name="Mendonca D."/>
            <person name="Nobrega F."/>
            <person name="Rodrigues L."/>
            <person name="Saibo N.J.M."/>
            <person name="Varela M.C."/>
            <person name="Egas C."/>
            <person name="Matos J."/>
            <person name="Miguel C.M."/>
            <person name="Oliveira M.M."/>
            <person name="Ricardo C.P."/>
            <person name="Goncalves S."/>
        </authorList>
    </citation>
    <scope>NUCLEOTIDE SEQUENCE [LARGE SCALE GENOMIC DNA]</scope>
    <source>
        <strain evidence="2">HL8</strain>
    </source>
</reference>
<evidence type="ECO:0000313" key="2">
    <source>
        <dbReference type="EMBL" id="KAK7859305.1"/>
    </source>
</evidence>
<sequence length="110" mass="11571">MSFHSTPVLSLVGSPSHSHSSVGRHSSLRQAIFLDSEVTSLAPSSPTKISSKTSLPCSLVQSPSHDSHDGEKTTMSFHSTPVLSLVGSPSHSHSSVGRHSSLRQAIFLGL</sequence>
<reference evidence="2" key="3">
    <citation type="submission" date="2023-07" db="EMBL/GenBank/DDBJ databases">
        <title>An improved reference 1 genome and first organelle genomes of Quercus suber.</title>
        <authorList>
            <consortium name="Genosuber Consortium"/>
            <person name="Usie A."/>
            <person name="Serra O."/>
            <person name="Barros P."/>
        </authorList>
    </citation>
    <scope>NUCLEOTIDE SEQUENCE</scope>
    <source>
        <strain evidence="2">HL8</strain>
        <tissue evidence="2">Leaves</tissue>
    </source>
</reference>
<accession>A0AAW0M5Y8</accession>
<reference evidence="2" key="1">
    <citation type="submission" date="2017-12" db="EMBL/GenBank/DDBJ databases">
        <authorList>
            <person name="Barbosa P."/>
            <person name="Usie A."/>
            <person name="Ramos A.M."/>
        </authorList>
    </citation>
    <scope>NUCLEOTIDE SEQUENCE</scope>
    <source>
        <strain evidence="2">HL8</strain>
        <tissue evidence="2">Leaves</tissue>
    </source>
</reference>